<organism evidence="4 5">
    <name type="scientific">Flavobacterium macrobrachii</name>
    <dbReference type="NCBI Taxonomy" id="591204"/>
    <lineage>
        <taxon>Bacteria</taxon>
        <taxon>Pseudomonadati</taxon>
        <taxon>Bacteroidota</taxon>
        <taxon>Flavobacteriia</taxon>
        <taxon>Flavobacteriales</taxon>
        <taxon>Flavobacteriaceae</taxon>
        <taxon>Flavobacterium</taxon>
    </lineage>
</organism>
<evidence type="ECO:0000256" key="2">
    <source>
        <dbReference type="SAM" id="SignalP"/>
    </source>
</evidence>
<name>A0ABS2CT17_9FLAO</name>
<proteinExistence type="predicted"/>
<dbReference type="InterPro" id="IPR026444">
    <property type="entry name" value="Secre_tail"/>
</dbReference>
<dbReference type="Pfam" id="PF18962">
    <property type="entry name" value="Por_Secre_tail"/>
    <property type="match status" value="1"/>
</dbReference>
<sequence>MKKIITLLVLLTFFKGNTQCPAPSNLVYSTINTQDALLSWTENGTATTWDITVVPNFYVGAPLPTDSYYQSSTNPFTFANFPPTGCNVFFVRSRCSATVVSPWVALATSGCDTNVFSYLATLSNNDFSINNDNKVKIFPNPSSTIFKIVSDTNIDKITIFDTLGKEILTQTQNNNEINIEKLSKGIYLIEITSENEKIYKKLIKE</sequence>
<evidence type="ECO:0000259" key="3">
    <source>
        <dbReference type="Pfam" id="PF18962"/>
    </source>
</evidence>
<dbReference type="NCBIfam" id="TIGR04183">
    <property type="entry name" value="Por_Secre_tail"/>
    <property type="match status" value="1"/>
</dbReference>
<dbReference type="Proteomes" id="UP000759529">
    <property type="component" value="Unassembled WGS sequence"/>
</dbReference>
<comment type="caution">
    <text evidence="4">The sequence shown here is derived from an EMBL/GenBank/DDBJ whole genome shotgun (WGS) entry which is preliminary data.</text>
</comment>
<keyword evidence="1 2" id="KW-0732">Signal</keyword>
<protein>
    <submittedName>
        <fullName evidence="4">T9SS type A sorting domain-containing protein</fullName>
    </submittedName>
</protein>
<evidence type="ECO:0000256" key="1">
    <source>
        <dbReference type="ARBA" id="ARBA00022729"/>
    </source>
</evidence>
<feature type="chain" id="PRO_5045283806" evidence="2">
    <location>
        <begin position="19"/>
        <end position="205"/>
    </location>
</feature>
<reference evidence="4 5" key="1">
    <citation type="submission" date="2021-02" db="EMBL/GenBank/DDBJ databases">
        <authorList>
            <person name="Jung H.S."/>
            <person name="Chun B.H."/>
            <person name="Jeon C.O."/>
        </authorList>
    </citation>
    <scope>NUCLEOTIDE SEQUENCE [LARGE SCALE GENOMIC DNA]</scope>
    <source>
        <strain evidence="4 5">LMG 25203</strain>
    </source>
</reference>
<evidence type="ECO:0000313" key="4">
    <source>
        <dbReference type="EMBL" id="MBM6498112.1"/>
    </source>
</evidence>
<dbReference type="EMBL" id="JACSOD020000387">
    <property type="protein sequence ID" value="MBM6498112.1"/>
    <property type="molecule type" value="Genomic_DNA"/>
</dbReference>
<accession>A0ABS2CT17</accession>
<feature type="domain" description="Secretion system C-terminal sorting" evidence="3">
    <location>
        <begin position="137"/>
        <end position="203"/>
    </location>
</feature>
<evidence type="ECO:0000313" key="5">
    <source>
        <dbReference type="Proteomes" id="UP000759529"/>
    </source>
</evidence>
<dbReference type="RefSeq" id="WP_187658648.1">
    <property type="nucleotide sequence ID" value="NZ_JACSOD020000387.1"/>
</dbReference>
<keyword evidence="5" id="KW-1185">Reference proteome</keyword>
<feature type="signal peptide" evidence="2">
    <location>
        <begin position="1"/>
        <end position="18"/>
    </location>
</feature>
<gene>
    <name evidence="4" type="ORF">H9X54_002195</name>
</gene>